<dbReference type="RefSeq" id="WP_379849539.1">
    <property type="nucleotide sequence ID" value="NZ_JBHSMA010000011.1"/>
</dbReference>
<evidence type="ECO:0000313" key="2">
    <source>
        <dbReference type="Proteomes" id="UP001596106"/>
    </source>
</evidence>
<name>A0ABW0IID5_9BACT</name>
<reference evidence="2" key="1">
    <citation type="journal article" date="2019" name="Int. J. Syst. Evol. Microbiol.">
        <title>The Global Catalogue of Microorganisms (GCM) 10K type strain sequencing project: providing services to taxonomists for standard genome sequencing and annotation.</title>
        <authorList>
            <consortium name="The Broad Institute Genomics Platform"/>
            <consortium name="The Broad Institute Genome Sequencing Center for Infectious Disease"/>
            <person name="Wu L."/>
            <person name="Ma J."/>
        </authorList>
    </citation>
    <scope>NUCLEOTIDE SEQUENCE [LARGE SCALE GENOMIC DNA]</scope>
    <source>
        <strain evidence="2">CCUG 55250</strain>
    </source>
</reference>
<evidence type="ECO:0000313" key="1">
    <source>
        <dbReference type="EMBL" id="MFC5412232.1"/>
    </source>
</evidence>
<proteinExistence type="predicted"/>
<organism evidence="1 2">
    <name type="scientific">Larkinella bovis</name>
    <dbReference type="NCBI Taxonomy" id="683041"/>
    <lineage>
        <taxon>Bacteria</taxon>
        <taxon>Pseudomonadati</taxon>
        <taxon>Bacteroidota</taxon>
        <taxon>Cytophagia</taxon>
        <taxon>Cytophagales</taxon>
        <taxon>Spirosomataceae</taxon>
        <taxon>Larkinella</taxon>
    </lineage>
</organism>
<evidence type="ECO:0008006" key="3">
    <source>
        <dbReference type="Google" id="ProtNLM"/>
    </source>
</evidence>
<protein>
    <recommendedName>
        <fullName evidence="3">Adhesin domain-containing protein</fullName>
    </recommendedName>
</protein>
<dbReference type="Proteomes" id="UP001596106">
    <property type="component" value="Unassembled WGS sequence"/>
</dbReference>
<dbReference type="EMBL" id="JBHSMA010000011">
    <property type="protein sequence ID" value="MFC5412232.1"/>
    <property type="molecule type" value="Genomic_DNA"/>
</dbReference>
<keyword evidence="2" id="KW-1185">Reference proteome</keyword>
<accession>A0ABW0IID5</accession>
<gene>
    <name evidence="1" type="ORF">ACFPMF_23100</name>
</gene>
<sequence>MNRIIILLNFLLVSALSIGFVRADNSAMSERKKTIVKVYDVTAKDHLMIENQFGNVTINLWNRDEIRVDITIRATSSSEERVQKYLEAVEISERRTGDQIILKTIIDKSGNTGNWVMNRNKDGEKNGVQIDYQISMPKTNPLTVKNSFGNTNIPTFSAPLTINQQYGNFSTTELNGSQVDLDVRFGKADIQTMENGKLNIQYAKLQLEKANNINLNNQFGGLWIGEVSRLDGKIGYSGAKIGTVKESCNVKLDFSGGFKIDQLNKSVNNIDIQANYSSVVLPMANANDYNFDVTVSYGGFKYPNDGRIMINAQPEDDSRGPKLTKQYSGKVGKGTATRVRVVSKFGDVKFQ</sequence>
<comment type="caution">
    <text evidence="1">The sequence shown here is derived from an EMBL/GenBank/DDBJ whole genome shotgun (WGS) entry which is preliminary data.</text>
</comment>